<dbReference type="PANTHER" id="PTHR43833">
    <property type="entry name" value="POTASSIUM CHANNEL PROTEIN 2-RELATED-RELATED"/>
    <property type="match status" value="1"/>
</dbReference>
<feature type="domain" description="RCK N-terminal" evidence="3">
    <location>
        <begin position="1"/>
        <end position="116"/>
    </location>
</feature>
<evidence type="ECO:0000313" key="5">
    <source>
        <dbReference type="EMBL" id="MBM7561053.1"/>
    </source>
</evidence>
<feature type="domain" description="RCK C-terminal" evidence="4">
    <location>
        <begin position="135"/>
        <end position="222"/>
    </location>
</feature>
<gene>
    <name evidence="5" type="ORF">JOC49_000570</name>
</gene>
<sequence>MKVVIAGGQIIGRYMVAELSHKYDVTVVDTDRKNCEEIVTKYSANAIHGDPKDIRNLKAAGIESADYLVAVADFDSDNLAIALMGRGFNVPNIFVRMNDPEYQTAFELAGATNIASSVSMMVNKFILDIERPEIRRVASFGDGKAEISIIELPKDSIHTGKSIATIGKDIRFPEDCIIAGIYDPENEVLTVPRGHQKIEANNSLFLVGSSASVERAYQFFSQKR</sequence>
<dbReference type="SUPFAM" id="SSF51735">
    <property type="entry name" value="NAD(P)-binding Rossmann-fold domains"/>
    <property type="match status" value="1"/>
</dbReference>
<dbReference type="EMBL" id="JAFBDT010000003">
    <property type="protein sequence ID" value="MBM7561053.1"/>
    <property type="molecule type" value="Genomic_DNA"/>
</dbReference>
<keyword evidence="2" id="KW-0406">Ion transport</keyword>
<dbReference type="Gene3D" id="3.40.50.720">
    <property type="entry name" value="NAD(P)-binding Rossmann-like Domain"/>
    <property type="match status" value="1"/>
</dbReference>
<dbReference type="RefSeq" id="WP_204662035.1">
    <property type="nucleotide sequence ID" value="NZ_JAFBDT010000003.1"/>
</dbReference>
<evidence type="ECO:0000256" key="2">
    <source>
        <dbReference type="ARBA" id="ARBA00023065"/>
    </source>
</evidence>
<dbReference type="InterPro" id="IPR050721">
    <property type="entry name" value="Trk_Ktr_HKT_K-transport"/>
</dbReference>
<evidence type="ECO:0000313" key="6">
    <source>
        <dbReference type="Proteomes" id="UP000767854"/>
    </source>
</evidence>
<dbReference type="PROSITE" id="PS51201">
    <property type="entry name" value="RCK_N"/>
    <property type="match status" value="1"/>
</dbReference>
<evidence type="ECO:0000256" key="1">
    <source>
        <dbReference type="ARBA" id="ARBA00022448"/>
    </source>
</evidence>
<dbReference type="Proteomes" id="UP000767854">
    <property type="component" value="Unassembled WGS sequence"/>
</dbReference>
<dbReference type="Pfam" id="PF02254">
    <property type="entry name" value="TrkA_N"/>
    <property type="match status" value="1"/>
</dbReference>
<proteinExistence type="predicted"/>
<dbReference type="PANTHER" id="PTHR43833:SF5">
    <property type="entry name" value="TRK SYSTEM POTASSIUM UPTAKE PROTEIN TRKA"/>
    <property type="match status" value="1"/>
</dbReference>
<dbReference type="InterPro" id="IPR036721">
    <property type="entry name" value="RCK_C_sf"/>
</dbReference>
<dbReference type="InterPro" id="IPR006037">
    <property type="entry name" value="RCK_C"/>
</dbReference>
<accession>A0ABS2MNR7</accession>
<keyword evidence="6" id="KW-1185">Reference proteome</keyword>
<dbReference type="Pfam" id="PF02080">
    <property type="entry name" value="TrkA_C"/>
    <property type="match status" value="1"/>
</dbReference>
<dbReference type="Gene3D" id="3.30.70.1450">
    <property type="entry name" value="Regulator of K+ conductance, C-terminal domain"/>
    <property type="match status" value="1"/>
</dbReference>
<dbReference type="InterPro" id="IPR036291">
    <property type="entry name" value="NAD(P)-bd_dom_sf"/>
</dbReference>
<dbReference type="PROSITE" id="PS51202">
    <property type="entry name" value="RCK_C"/>
    <property type="match status" value="1"/>
</dbReference>
<dbReference type="InterPro" id="IPR003148">
    <property type="entry name" value="RCK_N"/>
</dbReference>
<protein>
    <submittedName>
        <fullName evidence="5">Trk system potassium uptake protein TrkA</fullName>
    </submittedName>
</protein>
<evidence type="ECO:0000259" key="4">
    <source>
        <dbReference type="PROSITE" id="PS51202"/>
    </source>
</evidence>
<dbReference type="SUPFAM" id="SSF116726">
    <property type="entry name" value="TrkA C-terminal domain-like"/>
    <property type="match status" value="1"/>
</dbReference>
<name>A0ABS2MNR7_9FIRM</name>
<organism evidence="5 6">
    <name type="scientific">Fusibacter tunisiensis</name>
    <dbReference type="NCBI Taxonomy" id="1008308"/>
    <lineage>
        <taxon>Bacteria</taxon>
        <taxon>Bacillati</taxon>
        <taxon>Bacillota</taxon>
        <taxon>Clostridia</taxon>
        <taxon>Eubacteriales</taxon>
        <taxon>Eubacteriales Family XII. Incertae Sedis</taxon>
        <taxon>Fusibacter</taxon>
    </lineage>
</organism>
<reference evidence="5 6" key="1">
    <citation type="submission" date="2021-01" db="EMBL/GenBank/DDBJ databases">
        <title>Genomic Encyclopedia of Type Strains, Phase IV (KMG-IV): sequencing the most valuable type-strain genomes for metagenomic binning, comparative biology and taxonomic classification.</title>
        <authorList>
            <person name="Goeker M."/>
        </authorList>
    </citation>
    <scope>NUCLEOTIDE SEQUENCE [LARGE SCALE GENOMIC DNA]</scope>
    <source>
        <strain evidence="5 6">DSM 24436</strain>
    </source>
</reference>
<keyword evidence="1" id="KW-0813">Transport</keyword>
<evidence type="ECO:0000259" key="3">
    <source>
        <dbReference type="PROSITE" id="PS51201"/>
    </source>
</evidence>
<comment type="caution">
    <text evidence="5">The sequence shown here is derived from an EMBL/GenBank/DDBJ whole genome shotgun (WGS) entry which is preliminary data.</text>
</comment>